<dbReference type="Proteomes" id="UP001379533">
    <property type="component" value="Chromosome"/>
</dbReference>
<protein>
    <submittedName>
        <fullName evidence="1">Uncharacterized protein</fullName>
    </submittedName>
</protein>
<proteinExistence type="predicted"/>
<evidence type="ECO:0000313" key="2">
    <source>
        <dbReference type="Proteomes" id="UP001379533"/>
    </source>
</evidence>
<organism evidence="1 2">
    <name type="scientific">Pendulispora brunnea</name>
    <dbReference type="NCBI Taxonomy" id="2905690"/>
    <lineage>
        <taxon>Bacteria</taxon>
        <taxon>Pseudomonadati</taxon>
        <taxon>Myxococcota</taxon>
        <taxon>Myxococcia</taxon>
        <taxon>Myxococcales</taxon>
        <taxon>Sorangiineae</taxon>
        <taxon>Pendulisporaceae</taxon>
        <taxon>Pendulispora</taxon>
    </lineage>
</organism>
<keyword evidence="2" id="KW-1185">Reference proteome</keyword>
<accession>A0ABZ2K750</accession>
<name>A0ABZ2K750_9BACT</name>
<dbReference type="RefSeq" id="WP_394844519.1">
    <property type="nucleotide sequence ID" value="NZ_CP089982.1"/>
</dbReference>
<sequence length="315" mass="35413">MPITAEALFRTHFLPLYPPDVQGDLARARTVDANPGKNPAILAHLEDAARIFVARADTLLGREVHLDFTDASVHRLSAALTPERRDAWRVAGEAGTAENELFNVVVHGAAYVGACILHDSRRQAHWAVRRPLWESVIELVSPAGEAQLAIFQWWLKSLADDDAGTLADRYRTHVEVPTWPATSLPSIAPKERRLPRIAKGVRYDVLYKHLKAHLPELRDLGKDFPSAERFSELGLRWLDFLLLGEGDEGRMLLMYGPGEGGLHLIWLDRSGFHKSSFIPAESFPDPVVKTEDDQLVIVVSWEKKPVVHRMLWWGP</sequence>
<dbReference type="EMBL" id="CP089982">
    <property type="protein sequence ID" value="WXA93919.1"/>
    <property type="molecule type" value="Genomic_DNA"/>
</dbReference>
<evidence type="ECO:0000313" key="1">
    <source>
        <dbReference type="EMBL" id="WXA93919.1"/>
    </source>
</evidence>
<gene>
    <name evidence="1" type="ORF">LZC95_46630</name>
</gene>
<reference evidence="1 2" key="1">
    <citation type="submission" date="2021-12" db="EMBL/GenBank/DDBJ databases">
        <title>Discovery of the Pendulisporaceae a myxobacterial family with distinct sporulation behavior and unique specialized metabolism.</title>
        <authorList>
            <person name="Garcia R."/>
            <person name="Popoff A."/>
            <person name="Bader C.D."/>
            <person name="Loehr J."/>
            <person name="Walesch S."/>
            <person name="Walt C."/>
            <person name="Boldt J."/>
            <person name="Bunk B."/>
            <person name="Haeckl F.J.F.P.J."/>
            <person name="Gunesch A.P."/>
            <person name="Birkelbach J."/>
            <person name="Nuebel U."/>
            <person name="Pietschmann T."/>
            <person name="Bach T."/>
            <person name="Mueller R."/>
        </authorList>
    </citation>
    <scope>NUCLEOTIDE SEQUENCE [LARGE SCALE GENOMIC DNA]</scope>
    <source>
        <strain evidence="1 2">MSr12523</strain>
    </source>
</reference>